<comment type="caution">
    <text evidence="9">The sequence shown here is derived from an EMBL/GenBank/DDBJ whole genome shotgun (WGS) entry which is preliminary data.</text>
</comment>
<dbReference type="InterPro" id="IPR013783">
    <property type="entry name" value="Ig-like_fold"/>
</dbReference>
<dbReference type="SUPFAM" id="SSF49265">
    <property type="entry name" value="Fibronectin type III"/>
    <property type="match status" value="1"/>
</dbReference>
<keyword evidence="3 7" id="KW-1133">Transmembrane helix</keyword>
<accession>A0A8J2RPX4</accession>
<dbReference type="SUPFAM" id="SSF48726">
    <property type="entry name" value="Immunoglobulin"/>
    <property type="match status" value="4"/>
</dbReference>
<dbReference type="InterPro" id="IPR007110">
    <property type="entry name" value="Ig-like_dom"/>
</dbReference>
<dbReference type="Gene3D" id="2.60.40.10">
    <property type="entry name" value="Immunoglobulins"/>
    <property type="match status" value="5"/>
</dbReference>
<dbReference type="SMART" id="SM00408">
    <property type="entry name" value="IGc2"/>
    <property type="match status" value="4"/>
</dbReference>
<feature type="compositionally biased region" description="Polar residues" evidence="6">
    <location>
        <begin position="965"/>
        <end position="998"/>
    </location>
</feature>
<organism evidence="9 10">
    <name type="scientific">Daphnia galeata</name>
    <dbReference type="NCBI Taxonomy" id="27404"/>
    <lineage>
        <taxon>Eukaryota</taxon>
        <taxon>Metazoa</taxon>
        <taxon>Ecdysozoa</taxon>
        <taxon>Arthropoda</taxon>
        <taxon>Crustacea</taxon>
        <taxon>Branchiopoda</taxon>
        <taxon>Diplostraca</taxon>
        <taxon>Cladocera</taxon>
        <taxon>Anomopoda</taxon>
        <taxon>Daphniidae</taxon>
        <taxon>Daphnia</taxon>
    </lineage>
</organism>
<feature type="transmembrane region" description="Helical" evidence="7">
    <location>
        <begin position="884"/>
        <end position="907"/>
    </location>
</feature>
<proteinExistence type="predicted"/>
<dbReference type="Pfam" id="PF13927">
    <property type="entry name" value="Ig_3"/>
    <property type="match status" value="1"/>
</dbReference>
<reference evidence="9" key="1">
    <citation type="submission" date="2021-11" db="EMBL/GenBank/DDBJ databases">
        <authorList>
            <person name="Schell T."/>
        </authorList>
    </citation>
    <scope>NUCLEOTIDE SEQUENCE</scope>
    <source>
        <strain evidence="9">M5</strain>
    </source>
</reference>
<dbReference type="PANTHER" id="PTHR23278">
    <property type="entry name" value="SIDESTEP PROTEIN"/>
    <property type="match status" value="1"/>
</dbReference>
<evidence type="ECO:0000256" key="1">
    <source>
        <dbReference type="ARBA" id="ARBA00004167"/>
    </source>
</evidence>
<gene>
    <name evidence="9" type="ORF">DGAL_LOCUS9873</name>
</gene>
<feature type="region of interest" description="Disordered" evidence="6">
    <location>
        <begin position="102"/>
        <end position="126"/>
    </location>
</feature>
<keyword evidence="10" id="KW-1185">Reference proteome</keyword>
<evidence type="ECO:0000256" key="4">
    <source>
        <dbReference type="ARBA" id="ARBA00023136"/>
    </source>
</evidence>
<evidence type="ECO:0000259" key="8">
    <source>
        <dbReference type="PROSITE" id="PS50835"/>
    </source>
</evidence>
<dbReference type="InterPro" id="IPR036116">
    <property type="entry name" value="FN3_sf"/>
</dbReference>
<dbReference type="Proteomes" id="UP000789390">
    <property type="component" value="Unassembled WGS sequence"/>
</dbReference>
<dbReference type="InterPro" id="IPR036179">
    <property type="entry name" value="Ig-like_dom_sf"/>
</dbReference>
<evidence type="ECO:0000256" key="6">
    <source>
        <dbReference type="SAM" id="MobiDB-lite"/>
    </source>
</evidence>
<evidence type="ECO:0000313" key="10">
    <source>
        <dbReference type="Proteomes" id="UP000789390"/>
    </source>
</evidence>
<feature type="compositionally biased region" description="Polar residues" evidence="6">
    <location>
        <begin position="102"/>
        <end position="111"/>
    </location>
</feature>
<evidence type="ECO:0000256" key="5">
    <source>
        <dbReference type="ARBA" id="ARBA00023157"/>
    </source>
</evidence>
<keyword evidence="4 7" id="KW-0472">Membrane</keyword>
<feature type="domain" description="Ig-like" evidence="8">
    <location>
        <begin position="504"/>
        <end position="596"/>
    </location>
</feature>
<dbReference type="GO" id="GO:0016020">
    <property type="term" value="C:membrane"/>
    <property type="evidence" value="ECO:0007669"/>
    <property type="project" value="UniProtKB-SubCell"/>
</dbReference>
<keyword evidence="2 7" id="KW-0812">Transmembrane</keyword>
<dbReference type="AlphaFoldDB" id="A0A8J2RPX4"/>
<comment type="subcellular location">
    <subcellularLocation>
        <location evidence="1">Membrane</location>
        <topology evidence="1">Single-pass membrane protein</topology>
    </subcellularLocation>
</comment>
<dbReference type="PANTHER" id="PTHR23278:SF19">
    <property type="entry name" value="OBSCURIN"/>
    <property type="match status" value="1"/>
</dbReference>
<dbReference type="SMART" id="SM00409">
    <property type="entry name" value="IG"/>
    <property type="match status" value="4"/>
</dbReference>
<feature type="domain" description="Ig-like" evidence="8">
    <location>
        <begin position="113"/>
        <end position="237"/>
    </location>
</feature>
<sequence length="1038" mass="115018">MRCPSIFHLILATTSSEQKQLAKGFACVLCRTLGRHRQEIQRGEIEFRSPGSMMDHHGPAVRLSTMILRPVAHLILAAVLVCTVELSSSSSALLLIPADSSRPAQISSRPSSPDEAAANSLDTSEDESVKLEKVSVLSGRTAELPCDISPPPLDSLYLVLWYKNNSDFPIYKNKQGQQQQQPTSAIASTASRVHFQFDSHPVALLLLNNVGDHDEGIYRCRVDFGRSPTRNVLVQLTVVVPPGKIRIIEDNRQVSSVIGPYDEGAQLSLNCIVTGGRPRPEVSWWLDNKLVDHTYIGTSENVVQNVLVIPQLQRHHLHAILRCQASNYFGVRNNTSPYTPYPTITPYGQQQQQQSSHHIRQQQQQSTIVSSVQLDLNLRPTWVAISGTEKPLSAGKSYAIECTTSGSRPSANIHWYLHSIQQQAAKERVTMDGRNTTSTLKLIPTAKDHDAELICSVLNPAMTPSTNRNVSKSDNEGNNLAARILSSSSSSVETRRKLVVHFAPTTELELGRNLKPDSIVEGNDVYFECRIRCNPPPHRILWTHEGQNVRENSSAGVLIVEQSLVIRRVSRLHSGRYSCTAINTEGTGLSNTVQLRVMFQPVCRPNQKFLYGVAKQETAIVRCQTDAIPPANSHRWAFNTSSSSEMTELTVNPTQMPQLINTHTETGPSALGFVDLFLGHHVITSSHVIPNAPEGESTDAFIQLIHSTMRCPPNKEEDEEYQMDISYQDLLDGVEVQQGSVFSYSPHSDRDYGSLLCWARNDIGEQRDPCVYRIFLGVRPDPPINCSVLNQTADAVEVWCRPGFDGGQSQQFQFEIFDTQSAVLLYNKSGRYPHLRVGNLESGVKLFIQVSAFNQRGRSALVPLEAYTIKIADKQTVIMETTDLGSVLGIASGVSASVLIICIAIGLTAKFRHQQSHPNRSTPHLTQSSNNIRREKIAMKSVGHHQNDSDMNPDILINSHSVQEQQLTPSYQQNPSAQWNHRNNNSTATVGQFSSNGHHQIHHPSPHFISSATVGSNSIEVVTIKTPHRQNEIPETSI</sequence>
<feature type="domain" description="Ig-like" evidence="8">
    <location>
        <begin position="263"/>
        <end position="345"/>
    </location>
</feature>
<feature type="region of interest" description="Disordered" evidence="6">
    <location>
        <begin position="965"/>
        <end position="1005"/>
    </location>
</feature>
<dbReference type="EMBL" id="CAKKLH010000230">
    <property type="protein sequence ID" value="CAH0106716.1"/>
    <property type="molecule type" value="Genomic_DNA"/>
</dbReference>
<evidence type="ECO:0000313" key="9">
    <source>
        <dbReference type="EMBL" id="CAH0106716.1"/>
    </source>
</evidence>
<evidence type="ECO:0000256" key="7">
    <source>
        <dbReference type="SAM" id="Phobius"/>
    </source>
</evidence>
<feature type="domain" description="Ig-like" evidence="8">
    <location>
        <begin position="380"/>
        <end position="471"/>
    </location>
</feature>
<protein>
    <recommendedName>
        <fullName evidence="8">Ig-like domain-containing protein</fullName>
    </recommendedName>
</protein>
<dbReference type="Pfam" id="PF08205">
    <property type="entry name" value="C2-set_2"/>
    <property type="match status" value="2"/>
</dbReference>
<dbReference type="InterPro" id="IPR013106">
    <property type="entry name" value="Ig_V-set"/>
</dbReference>
<dbReference type="InterPro" id="IPR003599">
    <property type="entry name" value="Ig_sub"/>
</dbReference>
<name>A0A8J2RPX4_9CRUS</name>
<dbReference type="CDD" id="cd00063">
    <property type="entry name" value="FN3"/>
    <property type="match status" value="1"/>
</dbReference>
<evidence type="ECO:0000256" key="2">
    <source>
        <dbReference type="ARBA" id="ARBA00022692"/>
    </source>
</evidence>
<dbReference type="Pfam" id="PF07686">
    <property type="entry name" value="V-set"/>
    <property type="match status" value="1"/>
</dbReference>
<dbReference type="PROSITE" id="PS50835">
    <property type="entry name" value="IG_LIKE"/>
    <property type="match status" value="4"/>
</dbReference>
<evidence type="ECO:0000256" key="3">
    <source>
        <dbReference type="ARBA" id="ARBA00022989"/>
    </source>
</evidence>
<keyword evidence="5" id="KW-1015">Disulfide bond</keyword>
<dbReference type="InterPro" id="IPR003598">
    <property type="entry name" value="Ig_sub2"/>
</dbReference>
<dbReference type="OrthoDB" id="6349073at2759"/>
<dbReference type="InterPro" id="IPR013162">
    <property type="entry name" value="CD80_C2-set"/>
</dbReference>
<dbReference type="InterPro" id="IPR003961">
    <property type="entry name" value="FN3_dom"/>
</dbReference>
<dbReference type="CDD" id="cd00096">
    <property type="entry name" value="Ig"/>
    <property type="match status" value="2"/>
</dbReference>